<proteinExistence type="predicted"/>
<dbReference type="RefSeq" id="WP_094941380.1">
    <property type="nucleotide sequence ID" value="NZ_NOKQ01000128.1"/>
</dbReference>
<dbReference type="EMBL" id="NOKQ01000128">
    <property type="protein sequence ID" value="OZS79474.1"/>
    <property type="molecule type" value="Genomic_DNA"/>
</dbReference>
<organism evidence="1 2">
    <name type="scientific">Tetzosporium hominis</name>
    <dbReference type="NCBI Taxonomy" id="2020506"/>
    <lineage>
        <taxon>Bacteria</taxon>
        <taxon>Bacillati</taxon>
        <taxon>Bacillota</taxon>
        <taxon>Bacilli</taxon>
        <taxon>Bacillales</taxon>
        <taxon>Caryophanaceae</taxon>
        <taxon>Tetzosporium</taxon>
    </lineage>
</organism>
<dbReference type="Proteomes" id="UP000217065">
    <property type="component" value="Unassembled WGS sequence"/>
</dbReference>
<accession>A0A264W789</accession>
<evidence type="ECO:0000313" key="2">
    <source>
        <dbReference type="Proteomes" id="UP000217065"/>
    </source>
</evidence>
<name>A0A264W789_9BACL</name>
<sequence>MKNPVRELQGNVPPNAARLGDKIAIIRGENERVDGLNPTVVAVYENCVYACLGRTMPFEVKHGEYIIITRHDHKVETKVKLERWREEEKEILYELQEEVADENPSKDASRYWEAKNAYDKQKLKIETIEAAMQIADGK</sequence>
<comment type="caution">
    <text evidence="1">The sequence shown here is derived from an EMBL/GenBank/DDBJ whole genome shotgun (WGS) entry which is preliminary data.</text>
</comment>
<dbReference type="AlphaFoldDB" id="A0A264W789"/>
<reference evidence="1 2" key="1">
    <citation type="submission" date="2017-07" db="EMBL/GenBank/DDBJ databases">
        <title>Tetzosporium hominis gen.nov. sp.nov.</title>
        <authorList>
            <person name="Tetz G."/>
            <person name="Tetz V."/>
        </authorList>
    </citation>
    <scope>NUCLEOTIDE SEQUENCE [LARGE SCALE GENOMIC DNA]</scope>
    <source>
        <strain evidence="1 2">VT-49</strain>
    </source>
</reference>
<evidence type="ECO:0000313" key="1">
    <source>
        <dbReference type="EMBL" id="OZS79474.1"/>
    </source>
</evidence>
<protein>
    <submittedName>
        <fullName evidence="1">Uncharacterized protein</fullName>
    </submittedName>
</protein>
<gene>
    <name evidence="1" type="ORF">CF394_00790</name>
</gene>
<keyword evidence="2" id="KW-1185">Reference proteome</keyword>